<organism evidence="9 10">
    <name type="scientific">Heterodermia speciosa</name>
    <dbReference type="NCBI Taxonomy" id="116794"/>
    <lineage>
        <taxon>Eukaryota</taxon>
        <taxon>Fungi</taxon>
        <taxon>Dikarya</taxon>
        <taxon>Ascomycota</taxon>
        <taxon>Pezizomycotina</taxon>
        <taxon>Lecanoromycetes</taxon>
        <taxon>OSLEUM clade</taxon>
        <taxon>Lecanoromycetidae</taxon>
        <taxon>Caliciales</taxon>
        <taxon>Physciaceae</taxon>
        <taxon>Heterodermia</taxon>
    </lineage>
</organism>
<keyword evidence="7" id="KW-0503">Monooxygenase</keyword>
<name>A0A8H3F1H4_9LECA</name>
<keyword evidence="8" id="KW-0812">Transmembrane</keyword>
<keyword evidence="4 6" id="KW-0479">Metal-binding</keyword>
<dbReference type="Pfam" id="PF00067">
    <property type="entry name" value="p450"/>
    <property type="match status" value="1"/>
</dbReference>
<keyword evidence="3 6" id="KW-0349">Heme</keyword>
<dbReference type="CDD" id="cd11040">
    <property type="entry name" value="CYP7_CYP8-like"/>
    <property type="match status" value="1"/>
</dbReference>
<keyword evidence="7" id="KW-0560">Oxidoreductase</keyword>
<dbReference type="PROSITE" id="PS00086">
    <property type="entry name" value="CYTOCHROME_P450"/>
    <property type="match status" value="1"/>
</dbReference>
<dbReference type="Gene3D" id="1.10.630.10">
    <property type="entry name" value="Cytochrome P450"/>
    <property type="match status" value="1"/>
</dbReference>
<dbReference type="InterPro" id="IPR017972">
    <property type="entry name" value="Cyt_P450_CS"/>
</dbReference>
<dbReference type="GO" id="GO:0020037">
    <property type="term" value="F:heme binding"/>
    <property type="evidence" value="ECO:0007669"/>
    <property type="project" value="InterPro"/>
</dbReference>
<dbReference type="InterPro" id="IPR036396">
    <property type="entry name" value="Cyt_P450_sf"/>
</dbReference>
<dbReference type="PANTHER" id="PTHR24304">
    <property type="entry name" value="CYTOCHROME P450 FAMILY 7"/>
    <property type="match status" value="1"/>
</dbReference>
<keyword evidence="8" id="KW-0472">Membrane</keyword>
<comment type="caution">
    <text evidence="9">The sequence shown here is derived from an EMBL/GenBank/DDBJ whole genome shotgun (WGS) entry which is preliminary data.</text>
</comment>
<evidence type="ECO:0000256" key="8">
    <source>
        <dbReference type="SAM" id="Phobius"/>
    </source>
</evidence>
<proteinExistence type="inferred from homology"/>
<dbReference type="PRINTS" id="PR00465">
    <property type="entry name" value="EP450IV"/>
</dbReference>
<keyword evidence="10" id="KW-1185">Reference proteome</keyword>
<evidence type="ECO:0000256" key="3">
    <source>
        <dbReference type="ARBA" id="ARBA00022617"/>
    </source>
</evidence>
<evidence type="ECO:0000256" key="7">
    <source>
        <dbReference type="RuleBase" id="RU000461"/>
    </source>
</evidence>
<dbReference type="Proteomes" id="UP000664521">
    <property type="component" value="Unassembled WGS sequence"/>
</dbReference>
<evidence type="ECO:0000256" key="6">
    <source>
        <dbReference type="PIRSR" id="PIRSR602403-1"/>
    </source>
</evidence>
<dbReference type="AlphaFoldDB" id="A0A8H3F1H4"/>
<evidence type="ECO:0000256" key="2">
    <source>
        <dbReference type="ARBA" id="ARBA00010617"/>
    </source>
</evidence>
<feature type="transmembrane region" description="Helical" evidence="8">
    <location>
        <begin position="82"/>
        <end position="99"/>
    </location>
</feature>
<dbReference type="GO" id="GO:0008395">
    <property type="term" value="F:steroid hydroxylase activity"/>
    <property type="evidence" value="ECO:0007669"/>
    <property type="project" value="TreeGrafter"/>
</dbReference>
<reference evidence="9" key="1">
    <citation type="submission" date="2021-03" db="EMBL/GenBank/DDBJ databases">
        <authorList>
            <person name="Tagirdzhanova G."/>
        </authorList>
    </citation>
    <scope>NUCLEOTIDE SEQUENCE</scope>
</reference>
<dbReference type="GO" id="GO:0005506">
    <property type="term" value="F:iron ion binding"/>
    <property type="evidence" value="ECO:0007669"/>
    <property type="project" value="InterPro"/>
</dbReference>
<keyword evidence="5 6" id="KW-0408">Iron</keyword>
<evidence type="ECO:0008006" key="11">
    <source>
        <dbReference type="Google" id="ProtNLM"/>
    </source>
</evidence>
<keyword evidence="8" id="KW-1133">Transmembrane helix</keyword>
<sequence>MADPQNFSSYEGIASGTGITHIEIPLVTSTAYGQFVLDPPGSIWTVQWALLVALSLLLLPKALSSIGLLISKDAKDNCKRATPVPYLIPIIGNLWMFLYDPQELIGLIAQRFGKSGIFSLNLLTREVYIVAGAEYLNAIWKDTKKVMMSHDALNLSLSNMFALPKKDMPFFWSDRTGSSHDPHTQSPPRAADQRVAYLMLKTSAEYLSRGNLAATAERYQIAMKNQLSDVPIQGEWVEMDDLFDFARRLVANATCESILGSTFLTQFPDFVDNFYVYNSRIRRLLQGWPRFLIPRAWQARKRCIEIMGQWRKTLNVHDFDGSPMMLKRWSIFAKWNISDEAIASQDLGILWGTYSNAVILTFWLCWHALQDRKLLAAATAEIDECWREEADGNLVLDATKLTSQPLLQSMHAEALRKYVAVYIARTTEYGETQVLDYRIPKNKFLVINSAIAHHDERNWNLGPKGEYPVDKFWGERFLTRSPGVSDGGSGMDDRAKPVYSMSQYKGAWVPFGGGIHQCPARHWVKTKMLVSLAMITGTFEIELLNRKEDLKVDLAKYGLGALNPGEKAPFRIRRKSAPV</sequence>
<evidence type="ECO:0000313" key="9">
    <source>
        <dbReference type="EMBL" id="CAF9915828.1"/>
    </source>
</evidence>
<protein>
    <recommendedName>
        <fullName evidence="11">Cytochrome P450</fullName>
    </recommendedName>
</protein>
<evidence type="ECO:0000256" key="1">
    <source>
        <dbReference type="ARBA" id="ARBA00001971"/>
    </source>
</evidence>
<dbReference type="PANTHER" id="PTHR24304:SF2">
    <property type="entry name" value="24-HYDROXYCHOLESTEROL 7-ALPHA-HYDROXYLASE"/>
    <property type="match status" value="1"/>
</dbReference>
<dbReference type="GO" id="GO:0016705">
    <property type="term" value="F:oxidoreductase activity, acting on paired donors, with incorporation or reduction of molecular oxygen"/>
    <property type="evidence" value="ECO:0007669"/>
    <property type="project" value="InterPro"/>
</dbReference>
<comment type="cofactor">
    <cofactor evidence="1 6">
        <name>heme</name>
        <dbReference type="ChEBI" id="CHEBI:30413"/>
    </cofactor>
</comment>
<feature type="binding site" description="axial binding residue" evidence="6">
    <location>
        <position position="518"/>
    </location>
    <ligand>
        <name>heme</name>
        <dbReference type="ChEBI" id="CHEBI:30413"/>
    </ligand>
    <ligandPart>
        <name>Fe</name>
        <dbReference type="ChEBI" id="CHEBI:18248"/>
    </ligandPart>
</feature>
<dbReference type="SUPFAM" id="SSF48264">
    <property type="entry name" value="Cytochrome P450"/>
    <property type="match status" value="1"/>
</dbReference>
<dbReference type="EMBL" id="CAJPDS010000016">
    <property type="protein sequence ID" value="CAF9915828.1"/>
    <property type="molecule type" value="Genomic_DNA"/>
</dbReference>
<comment type="similarity">
    <text evidence="2 7">Belongs to the cytochrome P450 family.</text>
</comment>
<dbReference type="InterPro" id="IPR050529">
    <property type="entry name" value="CYP450_sterol_14alpha_dmase"/>
</dbReference>
<gene>
    <name evidence="9" type="ORF">HETSPECPRED_002593</name>
</gene>
<evidence type="ECO:0000256" key="5">
    <source>
        <dbReference type="ARBA" id="ARBA00023004"/>
    </source>
</evidence>
<evidence type="ECO:0000313" key="10">
    <source>
        <dbReference type="Proteomes" id="UP000664521"/>
    </source>
</evidence>
<dbReference type="InterPro" id="IPR001128">
    <property type="entry name" value="Cyt_P450"/>
</dbReference>
<evidence type="ECO:0000256" key="4">
    <source>
        <dbReference type="ARBA" id="ARBA00022723"/>
    </source>
</evidence>
<accession>A0A8H3F1H4</accession>
<dbReference type="InterPro" id="IPR002403">
    <property type="entry name" value="Cyt_P450_E_grp-IV"/>
</dbReference>
<feature type="transmembrane region" description="Helical" evidence="8">
    <location>
        <begin position="48"/>
        <end position="70"/>
    </location>
</feature>
<dbReference type="OrthoDB" id="3366823at2759"/>